<accession>A0A655JTS3</accession>
<reference evidence="2 3" key="1">
    <citation type="submission" date="2015-03" db="EMBL/GenBank/DDBJ databases">
        <authorList>
            <consortium name="Pathogen Informatics"/>
        </authorList>
    </citation>
    <scope>NUCLEOTIDE SEQUENCE [LARGE SCALE GENOMIC DNA]</scope>
    <source>
        <strain evidence="2 3">M09401471</strain>
    </source>
</reference>
<evidence type="ECO:0000313" key="3">
    <source>
        <dbReference type="Proteomes" id="UP000044938"/>
    </source>
</evidence>
<protein>
    <submittedName>
        <fullName evidence="2">Uncharacterized protein</fullName>
    </submittedName>
</protein>
<dbReference type="Proteomes" id="UP000044938">
    <property type="component" value="Unassembled WGS sequence"/>
</dbReference>
<organism evidence="2 3">
    <name type="scientific">Mycobacterium tuberculosis</name>
    <dbReference type="NCBI Taxonomy" id="1773"/>
    <lineage>
        <taxon>Bacteria</taxon>
        <taxon>Bacillati</taxon>
        <taxon>Actinomycetota</taxon>
        <taxon>Actinomycetes</taxon>
        <taxon>Mycobacteriales</taxon>
        <taxon>Mycobacteriaceae</taxon>
        <taxon>Mycobacterium</taxon>
        <taxon>Mycobacterium tuberculosis complex</taxon>
    </lineage>
</organism>
<evidence type="ECO:0000313" key="2">
    <source>
        <dbReference type="EMBL" id="COX89262.1"/>
    </source>
</evidence>
<evidence type="ECO:0000256" key="1">
    <source>
        <dbReference type="SAM" id="MobiDB-lite"/>
    </source>
</evidence>
<dbReference type="AlphaFoldDB" id="A0A655JTS3"/>
<feature type="compositionally biased region" description="Low complexity" evidence="1">
    <location>
        <begin position="11"/>
        <end position="32"/>
    </location>
</feature>
<feature type="region of interest" description="Disordered" evidence="1">
    <location>
        <begin position="1"/>
        <end position="33"/>
    </location>
</feature>
<proteinExistence type="predicted"/>
<sequence length="80" mass="8641">MAKLGYGSQKRSSPARSRRTSSGSARDASTDSTAERWCTTWIAVYGSLSAGDSARSAISTICRNPKRMSCCRVRSNPMCT</sequence>
<name>A0A655JTS3_MYCTX</name>
<dbReference type="EMBL" id="CSAJ01001343">
    <property type="protein sequence ID" value="COX89262.1"/>
    <property type="molecule type" value="Genomic_DNA"/>
</dbReference>
<gene>
    <name evidence="2" type="ORF">ERS007720_04984</name>
</gene>